<accession>A0ABV1WMG8</accession>
<organism evidence="2 3">
    <name type="scientific">Streptomyces hyaluromycini</name>
    <dbReference type="NCBI Taxonomy" id="1377993"/>
    <lineage>
        <taxon>Bacteria</taxon>
        <taxon>Bacillati</taxon>
        <taxon>Actinomycetota</taxon>
        <taxon>Actinomycetes</taxon>
        <taxon>Kitasatosporales</taxon>
        <taxon>Streptomycetaceae</taxon>
        <taxon>Streptomyces</taxon>
    </lineage>
</organism>
<reference evidence="2 3" key="1">
    <citation type="submission" date="2024-06" db="EMBL/GenBank/DDBJ databases">
        <title>The Natural Products Discovery Center: Release of the First 8490 Sequenced Strains for Exploring Actinobacteria Biosynthetic Diversity.</title>
        <authorList>
            <person name="Kalkreuter E."/>
            <person name="Kautsar S.A."/>
            <person name="Yang D."/>
            <person name="Bader C.D."/>
            <person name="Teijaro C.N."/>
            <person name="Fluegel L."/>
            <person name="Davis C.M."/>
            <person name="Simpson J.R."/>
            <person name="Lauterbach L."/>
            <person name="Steele A.D."/>
            <person name="Gui C."/>
            <person name="Meng S."/>
            <person name="Li G."/>
            <person name="Viehrig K."/>
            <person name="Ye F."/>
            <person name="Su P."/>
            <person name="Kiefer A.F."/>
            <person name="Nichols A."/>
            <person name="Cepeda A.J."/>
            <person name="Yan W."/>
            <person name="Fan B."/>
            <person name="Jiang Y."/>
            <person name="Adhikari A."/>
            <person name="Zheng C.-J."/>
            <person name="Schuster L."/>
            <person name="Cowan T.M."/>
            <person name="Smanski M.J."/>
            <person name="Chevrette M.G."/>
            <person name="De Carvalho L.P.S."/>
            <person name="Shen B."/>
        </authorList>
    </citation>
    <scope>NUCLEOTIDE SEQUENCE [LARGE SCALE GENOMIC DNA]</scope>
    <source>
        <strain evidence="2 3">NPDC000234</strain>
    </source>
</reference>
<feature type="compositionally biased region" description="Polar residues" evidence="1">
    <location>
        <begin position="343"/>
        <end position="355"/>
    </location>
</feature>
<sequence>MADEQYKWLNRVTAERLLRGESLEAVDASARDQAERLAGTLGALSARATPGTAELPGEEAALAAFRKAREAAEDARTAAAVRTGAAARPAKGGRDADADLFRIGAGSRPARVPGWARPARLGLAAALTAGMLGGVAVAAGTGVLPTPFDDNHPGPAASVSAAGTPARPDGSSSPESLLGGETGTPSSGTASGGSGQTSPTPSGKPKSRGTGSPTLSVGGWSGALTSCRAIQNGRTLGADRKRALEGLAGGAGRVDKFCKAVLGTGPNGKDDVSGEGKGDGNSQGGQNDGQGGNNGQGGDDGRPGSGSGSGTGSGAGGGKGNDPRQNGAATPAPTAFVPLMPNQPVTSPSPTYSAL</sequence>
<dbReference type="RefSeq" id="WP_350776038.1">
    <property type="nucleotide sequence ID" value="NZ_JBEPEK010000003.1"/>
</dbReference>
<dbReference type="Proteomes" id="UP001474181">
    <property type="component" value="Unassembled WGS sequence"/>
</dbReference>
<evidence type="ECO:0000313" key="3">
    <source>
        <dbReference type="Proteomes" id="UP001474181"/>
    </source>
</evidence>
<evidence type="ECO:0000313" key="2">
    <source>
        <dbReference type="EMBL" id="MER7178058.1"/>
    </source>
</evidence>
<feature type="compositionally biased region" description="Low complexity" evidence="1">
    <location>
        <begin position="170"/>
        <end position="189"/>
    </location>
</feature>
<feature type="compositionally biased region" description="Gly residues" evidence="1">
    <location>
        <begin position="279"/>
        <end position="320"/>
    </location>
</feature>
<name>A0ABV1WMG8_9ACTN</name>
<feature type="compositionally biased region" description="Basic and acidic residues" evidence="1">
    <location>
        <begin position="268"/>
        <end position="278"/>
    </location>
</feature>
<keyword evidence="3" id="KW-1185">Reference proteome</keyword>
<feature type="region of interest" description="Disordered" evidence="1">
    <location>
        <begin position="148"/>
        <end position="221"/>
    </location>
</feature>
<comment type="caution">
    <text evidence="2">The sequence shown here is derived from an EMBL/GenBank/DDBJ whole genome shotgun (WGS) entry which is preliminary data.</text>
</comment>
<dbReference type="EMBL" id="JBEPEK010000003">
    <property type="protein sequence ID" value="MER7178058.1"/>
    <property type="molecule type" value="Genomic_DNA"/>
</dbReference>
<gene>
    <name evidence="2" type="ORF">ABT404_00930</name>
</gene>
<feature type="region of interest" description="Disordered" evidence="1">
    <location>
        <begin position="263"/>
        <end position="355"/>
    </location>
</feature>
<proteinExistence type="predicted"/>
<evidence type="ECO:0008006" key="4">
    <source>
        <dbReference type="Google" id="ProtNLM"/>
    </source>
</evidence>
<evidence type="ECO:0000256" key="1">
    <source>
        <dbReference type="SAM" id="MobiDB-lite"/>
    </source>
</evidence>
<protein>
    <recommendedName>
        <fullName evidence="4">Extensin</fullName>
    </recommendedName>
</protein>